<dbReference type="AlphaFoldDB" id="A0A2C9VEZ0"/>
<name>A0A2C9VEZ0_MANES</name>
<reference evidence="2" key="1">
    <citation type="submission" date="2016-02" db="EMBL/GenBank/DDBJ databases">
        <title>WGS assembly of Manihot esculenta.</title>
        <authorList>
            <person name="Bredeson J.V."/>
            <person name="Prochnik S.E."/>
            <person name="Lyons J.B."/>
            <person name="Schmutz J."/>
            <person name="Grimwood J."/>
            <person name="Vrebalov J."/>
            <person name="Bart R.S."/>
            <person name="Amuge T."/>
            <person name="Ferguson M.E."/>
            <person name="Green R."/>
            <person name="Putnam N."/>
            <person name="Stites J."/>
            <person name="Rounsley S."/>
            <person name="Rokhsar D.S."/>
        </authorList>
    </citation>
    <scope>NUCLEOTIDE SEQUENCE [LARGE SCALE GENOMIC DNA]</scope>
    <source>
        <tissue evidence="2">Leaf</tissue>
    </source>
</reference>
<feature type="transmembrane region" description="Helical" evidence="1">
    <location>
        <begin position="28"/>
        <end position="47"/>
    </location>
</feature>
<organism evidence="2">
    <name type="scientific">Manihot esculenta</name>
    <name type="common">Cassava</name>
    <name type="synonym">Jatropha manihot</name>
    <dbReference type="NCBI Taxonomy" id="3983"/>
    <lineage>
        <taxon>Eukaryota</taxon>
        <taxon>Viridiplantae</taxon>
        <taxon>Streptophyta</taxon>
        <taxon>Embryophyta</taxon>
        <taxon>Tracheophyta</taxon>
        <taxon>Spermatophyta</taxon>
        <taxon>Magnoliopsida</taxon>
        <taxon>eudicotyledons</taxon>
        <taxon>Gunneridae</taxon>
        <taxon>Pentapetalae</taxon>
        <taxon>rosids</taxon>
        <taxon>fabids</taxon>
        <taxon>Malpighiales</taxon>
        <taxon>Euphorbiaceae</taxon>
        <taxon>Crotonoideae</taxon>
        <taxon>Manihoteae</taxon>
        <taxon>Manihot</taxon>
    </lineage>
</organism>
<gene>
    <name evidence="2" type="ORF">MANES_08G098500</name>
</gene>
<accession>A0A2C9VEZ0</accession>
<keyword evidence="1" id="KW-1133">Transmembrane helix</keyword>
<proteinExistence type="predicted"/>
<keyword evidence="1" id="KW-0812">Transmembrane</keyword>
<evidence type="ECO:0000256" key="1">
    <source>
        <dbReference type="SAM" id="Phobius"/>
    </source>
</evidence>
<evidence type="ECO:0000313" key="2">
    <source>
        <dbReference type="EMBL" id="OAY43794.1"/>
    </source>
</evidence>
<dbReference type="EMBL" id="CM004394">
    <property type="protein sequence ID" value="OAY43794.1"/>
    <property type="molecule type" value="Genomic_DNA"/>
</dbReference>
<keyword evidence="1" id="KW-0472">Membrane</keyword>
<sequence length="58" mass="6777">MESFGGICELQYLIFSPWRRSATVRSTVSLLSLIFYSCETIIISYFYNRASVFCVFLF</sequence>
<protein>
    <submittedName>
        <fullName evidence="2">Uncharacterized protein</fullName>
    </submittedName>
</protein>